<evidence type="ECO:0000259" key="2">
    <source>
        <dbReference type="Pfam" id="PF01425"/>
    </source>
</evidence>
<dbReference type="InterPro" id="IPR023631">
    <property type="entry name" value="Amidase_dom"/>
</dbReference>
<feature type="domain" description="Amidase" evidence="2">
    <location>
        <begin position="21"/>
        <end position="187"/>
    </location>
</feature>
<accession>A0A428R2Z2</accession>
<name>A0A428R2Z2_9HYPO</name>
<evidence type="ECO:0000256" key="1">
    <source>
        <dbReference type="SAM" id="MobiDB-lite"/>
    </source>
</evidence>
<dbReference type="PANTHER" id="PTHR42678">
    <property type="entry name" value="AMIDASE"/>
    <property type="match status" value="1"/>
</dbReference>
<keyword evidence="4" id="KW-1185">Reference proteome</keyword>
<evidence type="ECO:0000313" key="3">
    <source>
        <dbReference type="EMBL" id="RSL71899.1"/>
    </source>
</evidence>
<dbReference type="EMBL" id="NKCI01000005">
    <property type="protein sequence ID" value="RSL71899.1"/>
    <property type="molecule type" value="Genomic_DNA"/>
</dbReference>
<comment type="caution">
    <text evidence="3">The sequence shown here is derived from an EMBL/GenBank/DDBJ whole genome shotgun (WGS) entry which is preliminary data.</text>
</comment>
<dbReference type="PANTHER" id="PTHR42678:SF34">
    <property type="entry name" value="OS04G0183300 PROTEIN"/>
    <property type="match status" value="1"/>
</dbReference>
<organism evidence="3 4">
    <name type="scientific">Fusarium duplospermum</name>
    <dbReference type="NCBI Taxonomy" id="1325734"/>
    <lineage>
        <taxon>Eukaryota</taxon>
        <taxon>Fungi</taxon>
        <taxon>Dikarya</taxon>
        <taxon>Ascomycota</taxon>
        <taxon>Pezizomycotina</taxon>
        <taxon>Sordariomycetes</taxon>
        <taxon>Hypocreomycetidae</taxon>
        <taxon>Hypocreales</taxon>
        <taxon>Nectriaceae</taxon>
        <taxon>Fusarium</taxon>
        <taxon>Fusarium solani species complex</taxon>
    </lineage>
</organism>
<dbReference type="AlphaFoldDB" id="A0A428R2Z2"/>
<dbReference type="InterPro" id="IPR036928">
    <property type="entry name" value="AS_sf"/>
</dbReference>
<dbReference type="Proteomes" id="UP000288168">
    <property type="component" value="Unassembled WGS sequence"/>
</dbReference>
<dbReference type="SUPFAM" id="SSF75304">
    <property type="entry name" value="Amidase signature (AS) enzymes"/>
    <property type="match status" value="1"/>
</dbReference>
<dbReference type="Pfam" id="PF01425">
    <property type="entry name" value="Amidase"/>
    <property type="match status" value="1"/>
</dbReference>
<dbReference type="STRING" id="1325734.A0A428R2Z2"/>
<sequence>MCQPAYIPEGYKVGEMPRGETSPGGSSTGSAVGVACGFAPISLGTETYGTVSTPAATASLYSLKITPGSVSMEGILQLTASLDTLSTFGKTTLDVALACDALATSSEGPTLASLVSSMEFEDVSVGFVDLKKWRLPAHIQKFGPKYFEQTAQEYKQAKDMLRESGVRVVDIYLTPPEEYMVGGMNINSLMRKIMMSQGKNGIERFLQGFNTSQARTLEEVIKIHNRWGPLECPDESLVKESKPDHEISEWLAGCKRWAATDGVDRVMAEKGIDVVVCCSDSLFAGVSVAAQYPMAEVPLGYIESSGRPYGLQAIAKPHQEGRLVKFMAAFL</sequence>
<proteinExistence type="predicted"/>
<gene>
    <name evidence="3" type="ORF">CEP54_001161</name>
</gene>
<protein>
    <recommendedName>
        <fullName evidence="2">Amidase domain-containing protein</fullName>
    </recommendedName>
</protein>
<dbReference type="OrthoDB" id="566138at2759"/>
<feature type="region of interest" description="Disordered" evidence="1">
    <location>
        <begin position="1"/>
        <end position="28"/>
    </location>
</feature>
<dbReference type="Gene3D" id="3.90.1300.10">
    <property type="entry name" value="Amidase signature (AS) domain"/>
    <property type="match status" value="1"/>
</dbReference>
<evidence type="ECO:0000313" key="4">
    <source>
        <dbReference type="Proteomes" id="UP000288168"/>
    </source>
</evidence>
<reference evidence="3 4" key="1">
    <citation type="submission" date="2017-06" db="EMBL/GenBank/DDBJ databases">
        <title>Comparative genomic analysis of Ambrosia Fusariam Clade fungi.</title>
        <authorList>
            <person name="Stajich J.E."/>
            <person name="Carrillo J."/>
            <person name="Kijimoto T."/>
            <person name="Eskalen A."/>
            <person name="O'Donnell K."/>
            <person name="Kasson M."/>
        </authorList>
    </citation>
    <scope>NUCLEOTIDE SEQUENCE [LARGE SCALE GENOMIC DNA]</scope>
    <source>
        <strain evidence="3 4">NRRL62584</strain>
    </source>
</reference>